<keyword evidence="2 4" id="KW-0732">Signal</keyword>
<evidence type="ECO:0000313" key="6">
    <source>
        <dbReference type="EMBL" id="SEH96406.1"/>
    </source>
</evidence>
<dbReference type="Pfam" id="PF00560">
    <property type="entry name" value="LRR_1"/>
    <property type="match status" value="1"/>
</dbReference>
<dbReference type="PANTHER" id="PTHR48065:SF71">
    <property type="entry name" value="LRR RECEPTOR-LIKE KINASE FAMILY PROTEIN"/>
    <property type="match status" value="1"/>
</dbReference>
<evidence type="ECO:0000256" key="1">
    <source>
        <dbReference type="ARBA" id="ARBA00022614"/>
    </source>
</evidence>
<gene>
    <name evidence="6" type="ORF">SAMN05421793_1695</name>
</gene>
<sequence length="544" mass="60373">MKKILLFLLISNFAFSQWSISNSERSALINIYNTTNGENWNRTWNFQNDPRTWFGVVVKNGTVTELNLSGNALTGNFPSNLTSFPKLTKLDLSNNQLTGDVAAGISSLSLLTKLDISNNRLTGDPTQSLTGLFNVDDLALGGNLFTIPDVNGLLQNFNNIKTLNLSDLGLINIPSKITAFTNLETLILDNNPIPANAFGNIANHTKLTNISLSGLQLTQIPTQVSQLTQLTSLNLSNNALTEQTTSALSNLTNLVWLSLENNQLAQIPSQIIQLKKLQTLNLGRNKISGGVSLLTGLPNLQQLFLNNNLLTGNIPSEFLAMPQLLMLNLNSNQLSGDLNDRLPPITHLSNNRFNKAQLSNYVTDYNVQTDLDYSPQRYDGLKEVLGTIGQPTKLDQSLSGSDYTFTWYKNLDQKTNTTSPDLNFSSVEETDYATYTAEAYTYSVLHNSVVFDLSLFREPISLVKVLGTEESAKYFNIYPNPTSEFLNIVSTKYEIQKVHIYDLSGKQILSESKSRIDVSKLPSGVYMLIIKTQEGNKNFKFIKQ</sequence>
<dbReference type="Proteomes" id="UP000198555">
    <property type="component" value="Unassembled WGS sequence"/>
</dbReference>
<evidence type="ECO:0000313" key="7">
    <source>
        <dbReference type="Proteomes" id="UP000198555"/>
    </source>
</evidence>
<dbReference type="SMART" id="SM00369">
    <property type="entry name" value="LRR_TYP"/>
    <property type="match status" value="6"/>
</dbReference>
<dbReference type="InterPro" id="IPR026444">
    <property type="entry name" value="Secre_tail"/>
</dbReference>
<evidence type="ECO:0000256" key="3">
    <source>
        <dbReference type="ARBA" id="ARBA00022737"/>
    </source>
</evidence>
<keyword evidence="3" id="KW-0677">Repeat</keyword>
<evidence type="ECO:0000259" key="5">
    <source>
        <dbReference type="Pfam" id="PF18962"/>
    </source>
</evidence>
<evidence type="ECO:0000256" key="2">
    <source>
        <dbReference type="ARBA" id="ARBA00022729"/>
    </source>
</evidence>
<dbReference type="InterPro" id="IPR001611">
    <property type="entry name" value="Leu-rich_rpt"/>
</dbReference>
<keyword evidence="1" id="KW-0433">Leucine-rich repeat</keyword>
<dbReference type="PRINTS" id="PR00019">
    <property type="entry name" value="LEURICHRPT"/>
</dbReference>
<reference evidence="7" key="1">
    <citation type="submission" date="2016-10" db="EMBL/GenBank/DDBJ databases">
        <authorList>
            <person name="Varghese N."/>
            <person name="Submissions S."/>
        </authorList>
    </citation>
    <scope>NUCLEOTIDE SEQUENCE [LARGE SCALE GENOMIC DNA]</scope>
    <source>
        <strain evidence="7">DSM 19326</strain>
    </source>
</reference>
<keyword evidence="7" id="KW-1185">Reference proteome</keyword>
<protein>
    <submittedName>
        <fullName evidence="6">Por secretion system C-terminal sorting domain-containing protein</fullName>
    </submittedName>
</protein>
<dbReference type="STRING" id="420404.SAMN05421793_1695"/>
<dbReference type="Gene3D" id="3.80.10.10">
    <property type="entry name" value="Ribonuclease Inhibitor"/>
    <property type="match status" value="2"/>
</dbReference>
<dbReference type="InterPro" id="IPR032675">
    <property type="entry name" value="LRR_dom_sf"/>
</dbReference>
<dbReference type="InterPro" id="IPR003591">
    <property type="entry name" value="Leu-rich_rpt_typical-subtyp"/>
</dbReference>
<feature type="signal peptide" evidence="4">
    <location>
        <begin position="1"/>
        <end position="16"/>
    </location>
</feature>
<dbReference type="Pfam" id="PF13855">
    <property type="entry name" value="LRR_8"/>
    <property type="match status" value="2"/>
</dbReference>
<dbReference type="PANTHER" id="PTHR48065">
    <property type="entry name" value="OS10G0469600 PROTEIN"/>
    <property type="match status" value="1"/>
</dbReference>
<dbReference type="NCBIfam" id="TIGR04183">
    <property type="entry name" value="Por_Secre_tail"/>
    <property type="match status" value="1"/>
</dbReference>
<dbReference type="AlphaFoldDB" id="A0A1H6M5C3"/>
<dbReference type="SUPFAM" id="SSF52058">
    <property type="entry name" value="L domain-like"/>
    <property type="match status" value="1"/>
</dbReference>
<feature type="chain" id="PRO_5011462581" evidence="4">
    <location>
        <begin position="17"/>
        <end position="544"/>
    </location>
</feature>
<dbReference type="EMBL" id="FNWX01000069">
    <property type="protein sequence ID" value="SEH96406.1"/>
    <property type="molecule type" value="Genomic_DNA"/>
</dbReference>
<name>A0A1H6M5C3_9FLAO</name>
<dbReference type="Pfam" id="PF18962">
    <property type="entry name" value="Por_Secre_tail"/>
    <property type="match status" value="1"/>
</dbReference>
<feature type="domain" description="Secretion system C-terminal sorting" evidence="5">
    <location>
        <begin position="477"/>
        <end position="541"/>
    </location>
</feature>
<accession>A0A1H6M5C3</accession>
<proteinExistence type="predicted"/>
<evidence type="ECO:0000256" key="4">
    <source>
        <dbReference type="SAM" id="SignalP"/>
    </source>
</evidence>
<dbReference type="RefSeq" id="WP_089771082.1">
    <property type="nucleotide sequence ID" value="NZ_FNWX01000069.1"/>
</dbReference>
<organism evidence="6 7">
    <name type="scientific">Epilithonimonas hominis</name>
    <dbReference type="NCBI Taxonomy" id="420404"/>
    <lineage>
        <taxon>Bacteria</taxon>
        <taxon>Pseudomonadati</taxon>
        <taxon>Bacteroidota</taxon>
        <taxon>Flavobacteriia</taxon>
        <taxon>Flavobacteriales</taxon>
        <taxon>Weeksellaceae</taxon>
        <taxon>Chryseobacterium group</taxon>
        <taxon>Epilithonimonas</taxon>
    </lineage>
</organism>